<dbReference type="GO" id="GO:0016853">
    <property type="term" value="F:isomerase activity"/>
    <property type="evidence" value="ECO:0007669"/>
    <property type="project" value="UniProtKB-KW"/>
</dbReference>
<sequence>MSTARRTGAGRRLLLAAAFITSILVLGGCTGSEGEPEGADASASASGSASASVSAAPGEAQPAPDLEGIPEVVAVVNGTEIGRDLFTDTYEGQFAQASAQAQAAGQEVDQDLLKTTVADNLVSSELLRQEADRRGITATPEGRAAAVDELLQTSGLASEEELKAAFADQGIDDAEFDEQLTDQVKLDTLLAEEAGDTTPTDQEIQEAYDAAKAQQEAGGDTATPIPPLEDVREQIIQQLSGGRTSEAAQALVARLRDDADITVNL</sequence>
<dbReference type="EMBL" id="CP024915">
    <property type="protein sequence ID" value="AUZ86526.1"/>
    <property type="molecule type" value="Genomic_DNA"/>
</dbReference>
<feature type="compositionally biased region" description="Low complexity" evidence="1">
    <location>
        <begin position="39"/>
        <end position="60"/>
    </location>
</feature>
<organism evidence="2 3">
    <name type="scientific">Arthrobacter agilis</name>
    <dbReference type="NCBI Taxonomy" id="37921"/>
    <lineage>
        <taxon>Bacteria</taxon>
        <taxon>Bacillati</taxon>
        <taxon>Actinomycetota</taxon>
        <taxon>Actinomycetes</taxon>
        <taxon>Micrococcales</taxon>
        <taxon>Micrococcaceae</taxon>
        <taxon>Arthrobacter</taxon>
    </lineage>
</organism>
<dbReference type="PROSITE" id="PS51257">
    <property type="entry name" value="PROKAR_LIPOPROTEIN"/>
    <property type="match status" value="1"/>
</dbReference>
<evidence type="ECO:0000313" key="3">
    <source>
        <dbReference type="Proteomes" id="UP000239187"/>
    </source>
</evidence>
<dbReference type="RefSeq" id="WP_208740478.1">
    <property type="nucleotide sequence ID" value="NZ_CP024915.1"/>
</dbReference>
<reference evidence="2 3" key="1">
    <citation type="submission" date="2017-11" db="EMBL/GenBank/DDBJ databases">
        <title>Draft genome of Arthrobacter agilis strain UMCV2, a plant growth-promoting rhizobacterium and biocontrol capacity of phytopathogenic fungi.</title>
        <authorList>
            <person name="Martinez-Camara R."/>
            <person name="Santoyo G."/>
            <person name="Moreno-Hagelsieb G."/>
            <person name="Valencia-Cantero E."/>
        </authorList>
    </citation>
    <scope>NUCLEOTIDE SEQUENCE [LARGE SCALE GENOMIC DNA]</scope>
    <source>
        <strain evidence="2 3">UMCV2</strain>
    </source>
</reference>
<keyword evidence="2" id="KW-0413">Isomerase</keyword>
<dbReference type="Gene3D" id="1.10.4030.10">
    <property type="entry name" value="Porin chaperone SurA, peptide-binding domain"/>
    <property type="match status" value="1"/>
</dbReference>
<evidence type="ECO:0000313" key="2">
    <source>
        <dbReference type="EMBL" id="AUZ86526.1"/>
    </source>
</evidence>
<protein>
    <submittedName>
        <fullName evidence="2">Peptidylprolyl isomerase</fullName>
    </submittedName>
</protein>
<dbReference type="SUPFAM" id="SSF109998">
    <property type="entry name" value="Triger factor/SurA peptide-binding domain-like"/>
    <property type="match status" value="1"/>
</dbReference>
<dbReference type="Pfam" id="PF13624">
    <property type="entry name" value="SurA_N_3"/>
    <property type="match status" value="1"/>
</dbReference>
<evidence type="ECO:0000256" key="1">
    <source>
        <dbReference type="SAM" id="MobiDB-lite"/>
    </source>
</evidence>
<dbReference type="InterPro" id="IPR027304">
    <property type="entry name" value="Trigger_fact/SurA_dom_sf"/>
</dbReference>
<name>A0A2L0UBB4_9MICC</name>
<accession>A0A2L0UBB4</accession>
<gene>
    <name evidence="2" type="ORF">CVO76_01855</name>
</gene>
<dbReference type="PANTHER" id="PTHR47245:SF2">
    <property type="entry name" value="PEPTIDYL-PROLYL CIS-TRANS ISOMERASE HP_0175-RELATED"/>
    <property type="match status" value="1"/>
</dbReference>
<feature type="region of interest" description="Disordered" evidence="1">
    <location>
        <begin position="31"/>
        <end position="66"/>
    </location>
</feature>
<dbReference type="Proteomes" id="UP000239187">
    <property type="component" value="Chromosome"/>
</dbReference>
<dbReference type="AlphaFoldDB" id="A0A2L0UBB4"/>
<dbReference type="PANTHER" id="PTHR47245">
    <property type="entry name" value="PEPTIDYLPROLYL ISOMERASE"/>
    <property type="match status" value="1"/>
</dbReference>
<dbReference type="InterPro" id="IPR050245">
    <property type="entry name" value="PrsA_foldase"/>
</dbReference>
<proteinExistence type="predicted"/>